<evidence type="ECO:0000313" key="2">
    <source>
        <dbReference type="Proteomes" id="UP000198310"/>
    </source>
</evidence>
<dbReference type="Proteomes" id="UP000198310">
    <property type="component" value="Unassembled WGS sequence"/>
</dbReference>
<proteinExistence type="predicted"/>
<keyword evidence="2" id="KW-1185">Reference proteome</keyword>
<feature type="non-terminal residue" evidence="1">
    <location>
        <position position="30"/>
    </location>
</feature>
<gene>
    <name evidence="1" type="ORF">SAMN06269173_1334</name>
</gene>
<protein>
    <submittedName>
        <fullName evidence="1">Uncharacterized protein</fullName>
    </submittedName>
</protein>
<sequence>MCFVNRASRNPQNPFALWAHFILLSFYIPT</sequence>
<dbReference type="AlphaFoldDB" id="A0A239BLQ6"/>
<dbReference type="EMBL" id="FZNS01000033">
    <property type="protein sequence ID" value="SNS08786.1"/>
    <property type="molecule type" value="Genomic_DNA"/>
</dbReference>
<accession>A0A239BLQ6</accession>
<evidence type="ECO:0000313" key="1">
    <source>
        <dbReference type="EMBL" id="SNS08786.1"/>
    </source>
</evidence>
<name>A0A239BLQ6_9BACT</name>
<organism evidence="1 2">
    <name type="scientific">Hymenobacter mucosus</name>
    <dbReference type="NCBI Taxonomy" id="1411120"/>
    <lineage>
        <taxon>Bacteria</taxon>
        <taxon>Pseudomonadati</taxon>
        <taxon>Bacteroidota</taxon>
        <taxon>Cytophagia</taxon>
        <taxon>Cytophagales</taxon>
        <taxon>Hymenobacteraceae</taxon>
        <taxon>Hymenobacter</taxon>
    </lineage>
</organism>
<reference evidence="2" key="1">
    <citation type="submission" date="2017-06" db="EMBL/GenBank/DDBJ databases">
        <authorList>
            <person name="Varghese N."/>
            <person name="Submissions S."/>
        </authorList>
    </citation>
    <scope>NUCLEOTIDE SEQUENCE [LARGE SCALE GENOMIC DNA]</scope>
    <source>
        <strain evidence="2">DSM 28041</strain>
    </source>
</reference>